<dbReference type="Proteomes" id="UP000652219">
    <property type="component" value="Unassembled WGS sequence"/>
</dbReference>
<feature type="compositionally biased region" description="Basic and acidic residues" evidence="1">
    <location>
        <begin position="224"/>
        <end position="235"/>
    </location>
</feature>
<keyword evidence="3" id="KW-1185">Reference proteome</keyword>
<organism evidence="2 3">
    <name type="scientific">Colletotrichum sojae</name>
    <dbReference type="NCBI Taxonomy" id="2175907"/>
    <lineage>
        <taxon>Eukaryota</taxon>
        <taxon>Fungi</taxon>
        <taxon>Dikarya</taxon>
        <taxon>Ascomycota</taxon>
        <taxon>Pezizomycotina</taxon>
        <taxon>Sordariomycetes</taxon>
        <taxon>Hypocreomycetidae</taxon>
        <taxon>Glomerellales</taxon>
        <taxon>Glomerellaceae</taxon>
        <taxon>Colletotrichum</taxon>
        <taxon>Colletotrichum orchidearum species complex</taxon>
    </lineage>
</organism>
<evidence type="ECO:0000313" key="3">
    <source>
        <dbReference type="Proteomes" id="UP000652219"/>
    </source>
</evidence>
<evidence type="ECO:0000256" key="1">
    <source>
        <dbReference type="SAM" id="MobiDB-lite"/>
    </source>
</evidence>
<dbReference type="EMBL" id="WIGN01000535">
    <property type="protein sequence ID" value="KAF6789350.1"/>
    <property type="molecule type" value="Genomic_DNA"/>
</dbReference>
<feature type="compositionally biased region" description="Polar residues" evidence="1">
    <location>
        <begin position="269"/>
        <end position="283"/>
    </location>
</feature>
<evidence type="ECO:0000313" key="2">
    <source>
        <dbReference type="EMBL" id="KAF6789350.1"/>
    </source>
</evidence>
<feature type="compositionally biased region" description="Low complexity" evidence="1">
    <location>
        <begin position="328"/>
        <end position="345"/>
    </location>
</feature>
<feature type="compositionally biased region" description="Basic and acidic residues" evidence="1">
    <location>
        <begin position="396"/>
        <end position="409"/>
    </location>
</feature>
<feature type="compositionally biased region" description="Basic and acidic residues" evidence="1">
    <location>
        <begin position="243"/>
        <end position="262"/>
    </location>
</feature>
<feature type="region of interest" description="Disordered" evidence="1">
    <location>
        <begin position="144"/>
        <end position="190"/>
    </location>
</feature>
<protein>
    <submittedName>
        <fullName evidence="2">Uncharacterized protein</fullName>
    </submittedName>
</protein>
<reference evidence="2 3" key="1">
    <citation type="journal article" date="2020" name="Phytopathology">
        <title>Genome Sequence Resources of Colletotrichum truncatum, C. plurivorum, C. musicola, and C. sojae: Four Species Pathogenic to Soybean (Glycine max).</title>
        <authorList>
            <person name="Rogerio F."/>
            <person name="Boufleur T.R."/>
            <person name="Ciampi-Guillardi M."/>
            <person name="Sukno S.A."/>
            <person name="Thon M.R."/>
            <person name="Massola Junior N.S."/>
            <person name="Baroncelli R."/>
        </authorList>
    </citation>
    <scope>NUCLEOTIDE SEQUENCE [LARGE SCALE GENOMIC DNA]</scope>
    <source>
        <strain evidence="2 3">LFN0009</strain>
    </source>
</reference>
<sequence>MTPFEPPNIRYVKNKAWAKVAKADFYDPDVLWTDYWNRFNTMALPIQDEDAFFADAMAAARTAQNREHLEEILEQKSRNRRVELMDIVSSIAIAAITLRTPFPTPAARSAALKVGQTGSLDSFIQLACGVAFSWNDARRDLRAQPQESCRRGDGEARARTRDSDRHKTHEATQGDARHDTHEHTVEDTHKDAQNDALEDHLEDTQDDNHSMGDPWELENTFPRDLYDVYEDRVTQEDSEEDSEGCRDGDLRRLDETTDREPSESPVRAPSSNANNTVSTTHTTDWGHDADAPCAGRSVESSPSCPTTAPPKGDQDAQFPSSPLSNELSTTGSSSASSQAPSPITPRTSSGFVPAQIAHESPTLLRAESPKTTTDFPPHAELANKTPHPATRSKRSLSLDDASHVDDDHPRKRRAAG</sequence>
<proteinExistence type="predicted"/>
<dbReference type="AlphaFoldDB" id="A0A8H6IP35"/>
<name>A0A8H6IP35_9PEZI</name>
<comment type="caution">
    <text evidence="2">The sequence shown here is derived from an EMBL/GenBank/DDBJ whole genome shotgun (WGS) entry which is preliminary data.</text>
</comment>
<accession>A0A8H6IP35</accession>
<feature type="region of interest" description="Disordered" evidence="1">
    <location>
        <begin position="202"/>
        <end position="416"/>
    </location>
</feature>
<gene>
    <name evidence="2" type="ORF">CSOJ01_14816</name>
</gene>
<feature type="compositionally biased region" description="Polar residues" evidence="1">
    <location>
        <begin position="317"/>
        <end position="327"/>
    </location>
</feature>